<gene>
    <name evidence="1" type="ORF">ELS19_14305</name>
</gene>
<dbReference type="AlphaFoldDB" id="A0A482TF58"/>
<sequence>MPVGSDAPTVTLSKSELGLTDELAAVPIHVGDDVLTLEDAVRHLYHARRSDDADPRKALALAAELARLHNDAEQVGDLELRGAAKALEESARTVALER</sequence>
<evidence type="ECO:0000313" key="1">
    <source>
        <dbReference type="EMBL" id="RYJ15006.1"/>
    </source>
</evidence>
<organism evidence="1 2">
    <name type="scientific">Halogeometricum borinquense</name>
    <dbReference type="NCBI Taxonomy" id="60847"/>
    <lineage>
        <taxon>Archaea</taxon>
        <taxon>Methanobacteriati</taxon>
        <taxon>Methanobacteriota</taxon>
        <taxon>Stenosarchaea group</taxon>
        <taxon>Halobacteria</taxon>
        <taxon>Halobacteriales</taxon>
        <taxon>Haloferacaceae</taxon>
        <taxon>Halogeometricum</taxon>
    </lineage>
</organism>
<name>A0A482TF58_9EURY</name>
<accession>A0A482TF58</accession>
<comment type="caution">
    <text evidence="1">The sequence shown here is derived from an EMBL/GenBank/DDBJ whole genome shotgun (WGS) entry which is preliminary data.</text>
</comment>
<protein>
    <submittedName>
        <fullName evidence="1">Uncharacterized protein</fullName>
    </submittedName>
</protein>
<dbReference type="RefSeq" id="WP_129785356.1">
    <property type="nucleotide sequence ID" value="NZ_RZHH01000002.1"/>
</dbReference>
<proteinExistence type="predicted"/>
<dbReference type="Proteomes" id="UP000294028">
    <property type="component" value="Unassembled WGS sequence"/>
</dbReference>
<reference evidence="1 2" key="1">
    <citation type="submission" date="2018-12" db="EMBL/GenBank/DDBJ databases">
        <title>Genome analysis provides insights into bioremediation potentialities of Halogeometricum borinquense strain N11.</title>
        <authorList>
            <person name="Najjari A."/>
            <person name="Youssef N."/>
            <person name="Fhoula I."/>
            <person name="Ben Dhia O."/>
            <person name="Mahjoubi M."/>
            <person name="Ouzari H.I."/>
            <person name="Cherif A."/>
        </authorList>
    </citation>
    <scope>NUCLEOTIDE SEQUENCE [LARGE SCALE GENOMIC DNA]</scope>
    <source>
        <strain evidence="1 2">N11</strain>
    </source>
</reference>
<dbReference type="EMBL" id="RZHH01000002">
    <property type="protein sequence ID" value="RYJ15006.1"/>
    <property type="molecule type" value="Genomic_DNA"/>
</dbReference>
<evidence type="ECO:0000313" key="2">
    <source>
        <dbReference type="Proteomes" id="UP000294028"/>
    </source>
</evidence>